<feature type="transmembrane region" description="Helical" evidence="6">
    <location>
        <begin position="117"/>
        <end position="141"/>
    </location>
</feature>
<comment type="subcellular location">
    <subcellularLocation>
        <location evidence="1">Cell membrane</location>
        <topology evidence="1">Multi-pass membrane protein</topology>
    </subcellularLocation>
</comment>
<proteinExistence type="predicted"/>
<dbReference type="PANTHER" id="PTHR30250:SF11">
    <property type="entry name" value="O-ANTIGEN TRANSPORTER-RELATED"/>
    <property type="match status" value="1"/>
</dbReference>
<accession>A0A1E3RWX8</accession>
<feature type="transmembrane region" description="Helical" evidence="6">
    <location>
        <begin position="185"/>
        <end position="204"/>
    </location>
</feature>
<feature type="transmembrane region" description="Helical" evidence="6">
    <location>
        <begin position="76"/>
        <end position="94"/>
    </location>
</feature>
<evidence type="ECO:0000313" key="7">
    <source>
        <dbReference type="EMBL" id="ODQ93867.1"/>
    </source>
</evidence>
<dbReference type="Proteomes" id="UP000094243">
    <property type="component" value="Unassembled WGS sequence"/>
</dbReference>
<evidence type="ECO:0000256" key="4">
    <source>
        <dbReference type="ARBA" id="ARBA00022989"/>
    </source>
</evidence>
<feature type="transmembrane region" description="Helical" evidence="6">
    <location>
        <begin position="153"/>
        <end position="173"/>
    </location>
</feature>
<keyword evidence="8" id="KW-1185">Reference proteome</keyword>
<dbReference type="EMBL" id="MIGZ01000056">
    <property type="protein sequence ID" value="ODQ93867.1"/>
    <property type="molecule type" value="Genomic_DNA"/>
</dbReference>
<feature type="transmembrane region" description="Helical" evidence="6">
    <location>
        <begin position="6"/>
        <end position="23"/>
    </location>
</feature>
<organism evidence="7 8">
    <name type="scientific">Mycolicibacterium holsaticum</name>
    <dbReference type="NCBI Taxonomy" id="152142"/>
    <lineage>
        <taxon>Bacteria</taxon>
        <taxon>Bacillati</taxon>
        <taxon>Actinomycetota</taxon>
        <taxon>Actinomycetes</taxon>
        <taxon>Mycobacteriales</taxon>
        <taxon>Mycobacteriaceae</taxon>
        <taxon>Mycolicibacterium</taxon>
    </lineage>
</organism>
<evidence type="ECO:0000256" key="1">
    <source>
        <dbReference type="ARBA" id="ARBA00004651"/>
    </source>
</evidence>
<keyword evidence="3 6" id="KW-0812">Transmembrane</keyword>
<evidence type="ECO:0000256" key="5">
    <source>
        <dbReference type="ARBA" id="ARBA00023136"/>
    </source>
</evidence>
<dbReference type="AlphaFoldDB" id="A0A1E3RWX8"/>
<evidence type="ECO:0000313" key="8">
    <source>
        <dbReference type="Proteomes" id="UP000094243"/>
    </source>
</evidence>
<keyword evidence="2" id="KW-1003">Cell membrane</keyword>
<keyword evidence="4 6" id="KW-1133">Transmembrane helix</keyword>
<evidence type="ECO:0000256" key="3">
    <source>
        <dbReference type="ARBA" id="ARBA00022692"/>
    </source>
</evidence>
<name>A0A1E3RWX8_9MYCO</name>
<dbReference type="InterPro" id="IPR050833">
    <property type="entry name" value="Poly_Biosynth_Transport"/>
</dbReference>
<evidence type="ECO:0000256" key="2">
    <source>
        <dbReference type="ARBA" id="ARBA00022475"/>
    </source>
</evidence>
<feature type="transmembrane region" description="Helical" evidence="6">
    <location>
        <begin position="35"/>
        <end position="56"/>
    </location>
</feature>
<reference evidence="8" key="1">
    <citation type="submission" date="2016-09" db="EMBL/GenBank/DDBJ databases">
        <authorList>
            <person name="Greninger A.L."/>
            <person name="Jerome K.R."/>
            <person name="Mcnair B."/>
            <person name="Wallis C."/>
            <person name="Fang F."/>
        </authorList>
    </citation>
    <scope>NUCLEOTIDE SEQUENCE [LARGE SCALE GENOMIC DNA]</scope>
    <source>
        <strain evidence="8">M7</strain>
    </source>
</reference>
<gene>
    <name evidence="7" type="ORF">BHQ17_11475</name>
</gene>
<protein>
    <submittedName>
        <fullName evidence="7">Uncharacterized protein</fullName>
    </submittedName>
</protein>
<comment type="caution">
    <text evidence="7">The sequence shown here is derived from an EMBL/GenBank/DDBJ whole genome shotgun (WGS) entry which is preliminary data.</text>
</comment>
<dbReference type="GO" id="GO:0005886">
    <property type="term" value="C:plasma membrane"/>
    <property type="evidence" value="ECO:0007669"/>
    <property type="project" value="UniProtKB-SubCell"/>
</dbReference>
<feature type="transmembrane region" description="Helical" evidence="6">
    <location>
        <begin position="210"/>
        <end position="231"/>
    </location>
</feature>
<keyword evidence="5 6" id="KW-0472">Membrane</keyword>
<dbReference type="PANTHER" id="PTHR30250">
    <property type="entry name" value="PST FAMILY PREDICTED COLANIC ACID TRANSPORTER"/>
    <property type="match status" value="1"/>
</dbReference>
<sequence>MAAVVVIGYAPALAGVIYLFPRSQTIPQERVRTSAVMRGIISYGPRVWAGSVFGILLTRLDQVLMVPLSNSTELGLYVVAVTVGEVPLVVSRTVRDVMLTKDSREPSFELLARASRFAFYCCAILVAGVLATMVWSIPLLFGEEFAGVYPSLTLMLIGLLLGIPGSVAGVGLMARNRPGIRSWSIVIATIVNIALVIVLVPHWGALGAAIAAFVSYPMGGLANIVALRLFYGVPVRSFFVPAIARR</sequence>
<evidence type="ECO:0000256" key="6">
    <source>
        <dbReference type="SAM" id="Phobius"/>
    </source>
</evidence>